<comment type="caution">
    <text evidence="3">The sequence shown here is derived from an EMBL/GenBank/DDBJ whole genome shotgun (WGS) entry which is preliminary data.</text>
</comment>
<dbReference type="InterPro" id="IPR019734">
    <property type="entry name" value="TPR_rpt"/>
</dbReference>
<feature type="repeat" description="TPR" evidence="1">
    <location>
        <begin position="477"/>
        <end position="510"/>
    </location>
</feature>
<keyword evidence="4" id="KW-1185">Reference proteome</keyword>
<dbReference type="PROSITE" id="PS50005">
    <property type="entry name" value="TPR"/>
    <property type="match status" value="1"/>
</dbReference>
<evidence type="ECO:0000259" key="2">
    <source>
        <dbReference type="Pfam" id="PF17128"/>
    </source>
</evidence>
<gene>
    <name evidence="3" type="ORF">JOE69_001419</name>
</gene>
<proteinExistence type="predicted"/>
<evidence type="ECO:0000313" key="3">
    <source>
        <dbReference type="EMBL" id="MDR6269181.1"/>
    </source>
</evidence>
<dbReference type="InterPro" id="IPR033396">
    <property type="entry name" value="DUF5107"/>
</dbReference>
<dbReference type="Gene3D" id="1.25.40.10">
    <property type="entry name" value="Tetratricopeptide repeat domain"/>
    <property type="match status" value="1"/>
</dbReference>
<keyword evidence="1" id="KW-0802">TPR repeat</keyword>
<dbReference type="RefSeq" id="WP_309797296.1">
    <property type="nucleotide sequence ID" value="NZ_BAAAHY010000001.1"/>
</dbReference>
<evidence type="ECO:0000313" key="4">
    <source>
        <dbReference type="Proteomes" id="UP001185069"/>
    </source>
</evidence>
<feature type="domain" description="DUF5107" evidence="2">
    <location>
        <begin position="55"/>
        <end position="335"/>
    </location>
</feature>
<name>A0ABU1JCM2_9MICC</name>
<evidence type="ECO:0000256" key="1">
    <source>
        <dbReference type="PROSITE-ProRule" id="PRU00339"/>
    </source>
</evidence>
<reference evidence="3 4" key="1">
    <citation type="submission" date="2023-07" db="EMBL/GenBank/DDBJ databases">
        <title>Sequencing the genomes of 1000 actinobacteria strains.</title>
        <authorList>
            <person name="Klenk H.-P."/>
        </authorList>
    </citation>
    <scope>NUCLEOTIDE SEQUENCE [LARGE SCALE GENOMIC DNA]</scope>
    <source>
        <strain evidence="3 4">DSM 14555</strain>
    </source>
</reference>
<dbReference type="EMBL" id="JAVDQF010000001">
    <property type="protein sequence ID" value="MDR6269181.1"/>
    <property type="molecule type" value="Genomic_DNA"/>
</dbReference>
<organism evidence="3 4">
    <name type="scientific">Arthrobacter russicus</name>
    <dbReference type="NCBI Taxonomy" id="172040"/>
    <lineage>
        <taxon>Bacteria</taxon>
        <taxon>Bacillati</taxon>
        <taxon>Actinomycetota</taxon>
        <taxon>Actinomycetes</taxon>
        <taxon>Micrococcales</taxon>
        <taxon>Micrococcaceae</taxon>
        <taxon>Arthrobacter</taxon>
    </lineage>
</organism>
<accession>A0ABU1JCM2</accession>
<sequence length="642" mass="69261">MGLSSALTIRTESVSSAQLGPENPLANIGKPLEAPYQISGDVPAEIIANSTYGHPATLHPYRLQDRFSRIQETVEMPVVILENSQLRAKFLPALGGRLWELFDKNTGKHLLHTPGQIQFGNLALRNAWFAGGIEWNIGTRGHSPGTCAPLHSAVVDLPDSGQALRMWEFERLRNVVFQIDAWLPADSPVLKVAIRISNPNEHEVPIYWWSNAAVPQTEHTRVIAPASSAFASDYENGIKRRSPQELDGVDCTWPERNRHAADYFFDLAPQQRRWIAAADADGDGLAMLSTERLRGRKLFVWGEGDGGRRWQEWLSPDGGKYAEIQAGLAQTQFENLPLAAGESWAWLECYGNARLTPGLARASWPQAIEHAGQRVEQLLPAARLESDFTAWSQWADAEPRAAFHSGSGWGALESRRRTAQGQAPWAYPGTPFGAETLGLPQKPWLELLATGNFAGADNFVAGSDWSRALGLAAGNQGQIAFHLGTLAQAEGRLAEAVAGYRRCLEAAPDDAGLQAAALRGLALVENDPQRYLQACALAPGNRALVVEAASALLADGLAESASQVLAGFSAVAGAEAAADGRVEFLRIQALAALGRTAEAAAALQAGITVADLREGENSLAGLWQRLFPGTEIPQAYQFGMAD</sequence>
<dbReference type="Pfam" id="PF17128">
    <property type="entry name" value="DUF5107"/>
    <property type="match status" value="1"/>
</dbReference>
<protein>
    <submittedName>
        <fullName evidence="3">Tetratricopeptide (TPR) repeat protein</fullName>
    </submittedName>
</protein>
<dbReference type="InterPro" id="IPR011990">
    <property type="entry name" value="TPR-like_helical_dom_sf"/>
</dbReference>
<dbReference type="Proteomes" id="UP001185069">
    <property type="component" value="Unassembled WGS sequence"/>
</dbReference>